<reference evidence="2 3" key="1">
    <citation type="journal article" date="1996" name="Arch. Virol.">
        <title>The complete nucleotide sequence of yam mosaic virus (Ivory Coast isolate) genomic RNA.</title>
        <authorList>
            <person name="Aleman M.E."/>
            <person name="Marcos J.F."/>
            <person name="Brugidou C."/>
            <person name="Beachy R.N."/>
            <person name="Fauquet C."/>
        </authorList>
    </citation>
    <scope>NUCLEOTIDE SEQUENCE [LARGE SCALE GENOMIC DNA]</scope>
    <source>
        <strain evidence="2 3">Ivory Coast</strain>
    </source>
</reference>
<keyword evidence="1" id="KW-0472">Membrane</keyword>
<feature type="non-terminal residue" evidence="2">
    <location>
        <position position="52"/>
    </location>
</feature>
<evidence type="ECO:0000256" key="1">
    <source>
        <dbReference type="SAM" id="Phobius"/>
    </source>
</evidence>
<dbReference type="Proteomes" id="UP000204320">
    <property type="component" value="Segment"/>
</dbReference>
<evidence type="ECO:0000313" key="3">
    <source>
        <dbReference type="Proteomes" id="UP000204320"/>
    </source>
</evidence>
<name>Q98809_9POTV</name>
<feature type="non-terminal residue" evidence="2">
    <location>
        <position position="1"/>
    </location>
</feature>
<feature type="transmembrane region" description="Helical" evidence="1">
    <location>
        <begin position="24"/>
        <end position="43"/>
    </location>
</feature>
<dbReference type="RefSeq" id="YP_022757.1">
    <property type="nucleotide sequence ID" value="YP_022751.1"/>
</dbReference>
<keyword evidence="1" id="KW-1133">Transmembrane helix</keyword>
<sequence>SENEMSKYLGLKGRWNKQLLTKDILVMIAVFGGGVWMAYEYLVKSMETVKHQ</sequence>
<organism evidence="2 3">
    <name type="scientific">Yam mosaic virus</name>
    <dbReference type="NCBI Taxonomy" id="41460"/>
    <lineage>
        <taxon>Viruses</taxon>
        <taxon>Riboviria</taxon>
        <taxon>Orthornavirae</taxon>
        <taxon>Pisuviricota</taxon>
        <taxon>Stelpaviricetes</taxon>
        <taxon>Patatavirales</taxon>
        <taxon>Potyviridae</taxon>
        <taxon>Potyvirus</taxon>
        <taxon>Potyvirus yamtesselati</taxon>
    </lineage>
</organism>
<evidence type="ECO:0000313" key="2">
    <source>
        <dbReference type="EMBL" id="AAC55552.1"/>
    </source>
</evidence>
<keyword evidence="3" id="KW-1185">Reference proteome</keyword>
<keyword evidence="1" id="KW-0812">Transmembrane</keyword>
<protein>
    <submittedName>
        <fullName evidence="2">Putative 6K2 protein</fullName>
    </submittedName>
</protein>
<accession>Q98809</accession>
<dbReference type="EMBL" id="U42596">
    <property type="protein sequence ID" value="AAC55552.1"/>
    <property type="molecule type" value="Genomic_RNA"/>
</dbReference>
<proteinExistence type="predicted"/>